<sequence>MSRWDDVTSHFEHRVTFSETDGLGYVHHRCAAVWFEQSRELFFRRFGVPAIELYKRGWYLAIRQLNTRYDSFIGYDDQLSVRCCLTKLGRVAVDFHYRIDNLTTGKLAVRGHTNMVAVEAASPGALPSLGRIRFDRTPFEPLVSKVDAFFDAPQGAWQPPRWEPDSPSGN</sequence>
<dbReference type="AlphaFoldDB" id="A0A2W5T532"/>
<evidence type="ECO:0000313" key="2">
    <source>
        <dbReference type="Proteomes" id="UP000249061"/>
    </source>
</evidence>
<comment type="caution">
    <text evidence="1">The sequence shown here is derived from an EMBL/GenBank/DDBJ whole genome shotgun (WGS) entry which is preliminary data.</text>
</comment>
<dbReference type="EMBL" id="QFQP01000032">
    <property type="protein sequence ID" value="PZR07316.1"/>
    <property type="molecule type" value="Genomic_DNA"/>
</dbReference>
<name>A0A2W5T532_9BACT</name>
<proteinExistence type="predicted"/>
<dbReference type="Pfam" id="PF13279">
    <property type="entry name" value="4HBT_2"/>
    <property type="match status" value="1"/>
</dbReference>
<dbReference type="Proteomes" id="UP000249061">
    <property type="component" value="Unassembled WGS sequence"/>
</dbReference>
<evidence type="ECO:0008006" key="3">
    <source>
        <dbReference type="Google" id="ProtNLM"/>
    </source>
</evidence>
<accession>A0A2W5T532</accession>
<reference evidence="1 2" key="1">
    <citation type="submission" date="2017-08" db="EMBL/GenBank/DDBJ databases">
        <title>Infants hospitalized years apart are colonized by the same room-sourced microbial strains.</title>
        <authorList>
            <person name="Brooks B."/>
            <person name="Olm M.R."/>
            <person name="Firek B.A."/>
            <person name="Baker R."/>
            <person name="Thomas B.C."/>
            <person name="Morowitz M.J."/>
            <person name="Banfield J.F."/>
        </authorList>
    </citation>
    <scope>NUCLEOTIDE SEQUENCE [LARGE SCALE GENOMIC DNA]</scope>
    <source>
        <strain evidence="1">S2_003_000_R2_14</strain>
    </source>
</reference>
<gene>
    <name evidence="1" type="ORF">DI536_28105</name>
</gene>
<dbReference type="SUPFAM" id="SSF54637">
    <property type="entry name" value="Thioesterase/thiol ester dehydrase-isomerase"/>
    <property type="match status" value="1"/>
</dbReference>
<organism evidence="1 2">
    <name type="scientific">Archangium gephyra</name>
    <dbReference type="NCBI Taxonomy" id="48"/>
    <lineage>
        <taxon>Bacteria</taxon>
        <taxon>Pseudomonadati</taxon>
        <taxon>Myxococcota</taxon>
        <taxon>Myxococcia</taxon>
        <taxon>Myxococcales</taxon>
        <taxon>Cystobacterineae</taxon>
        <taxon>Archangiaceae</taxon>
        <taxon>Archangium</taxon>
    </lineage>
</organism>
<evidence type="ECO:0000313" key="1">
    <source>
        <dbReference type="EMBL" id="PZR07316.1"/>
    </source>
</evidence>
<dbReference type="Gene3D" id="3.10.129.10">
    <property type="entry name" value="Hotdog Thioesterase"/>
    <property type="match status" value="1"/>
</dbReference>
<dbReference type="CDD" id="cd00586">
    <property type="entry name" value="4HBT"/>
    <property type="match status" value="1"/>
</dbReference>
<protein>
    <recommendedName>
        <fullName evidence="3">Acyl-CoA thioesterase</fullName>
    </recommendedName>
</protein>
<dbReference type="InterPro" id="IPR029069">
    <property type="entry name" value="HotDog_dom_sf"/>
</dbReference>